<proteinExistence type="inferred from homology"/>
<dbReference type="GO" id="GO:0004401">
    <property type="term" value="F:histidinol-phosphatase activity"/>
    <property type="evidence" value="ECO:0007669"/>
    <property type="project" value="UniProtKB-UniRule"/>
</dbReference>
<dbReference type="GO" id="GO:0000105">
    <property type="term" value="P:L-histidine biosynthetic process"/>
    <property type="evidence" value="ECO:0007669"/>
    <property type="project" value="UniProtKB-UniRule"/>
</dbReference>
<evidence type="ECO:0000256" key="3">
    <source>
        <dbReference type="ARBA" id="ARBA00013085"/>
    </source>
</evidence>
<keyword evidence="5 8" id="KW-0378">Hydrolase</keyword>
<dbReference type="InterPro" id="IPR016195">
    <property type="entry name" value="Pol/histidinol_Pase-like"/>
</dbReference>
<dbReference type="Gene3D" id="3.20.20.140">
    <property type="entry name" value="Metal-dependent hydrolases"/>
    <property type="match status" value="1"/>
</dbReference>
<reference evidence="10" key="1">
    <citation type="submission" date="2020-10" db="EMBL/GenBank/DDBJ databases">
        <authorList>
            <person name="Gilroy R."/>
        </authorList>
    </citation>
    <scope>NUCLEOTIDE SEQUENCE</scope>
    <source>
        <strain evidence="10">F6-4510</strain>
    </source>
</reference>
<keyword evidence="4 8" id="KW-0028">Amino-acid biosynthesis</keyword>
<dbReference type="PANTHER" id="PTHR21039">
    <property type="entry name" value="HISTIDINOL PHOSPHATASE-RELATED"/>
    <property type="match status" value="1"/>
</dbReference>
<comment type="pathway">
    <text evidence="1 8">Amino-acid biosynthesis; L-histidine biosynthesis; L-histidine from 5-phospho-alpha-D-ribose 1-diphosphate: step 8/9.</text>
</comment>
<sequence length="269" mass="30963">MIKADFHTHTNFCDGKHSPAEMVESAYKKGLTDYGISGHAYINAGGEFGMNDVVFKKYKEEIDRLKKEYEGKMNIYAGIELDCLGPIQEADYSIGSVHCVKKNGEYVVVDYTEEFLCDAVNRLWDGNWYALTKDYYDLVAQTYDITKCDFIGHFDLITKFNQDYKHFDEENDTYLEQCYNAMKKLNLYNIPFEINTGAISRGYRKEPYPNKILLRELYKMGGQIIINSDSHSAENICYKFDEAVKIAKECGFKSSLILKPEGGFREVPL</sequence>
<evidence type="ECO:0000256" key="2">
    <source>
        <dbReference type="ARBA" id="ARBA00009152"/>
    </source>
</evidence>
<evidence type="ECO:0000259" key="9">
    <source>
        <dbReference type="Pfam" id="PF02811"/>
    </source>
</evidence>
<evidence type="ECO:0000256" key="8">
    <source>
        <dbReference type="RuleBase" id="RU366003"/>
    </source>
</evidence>
<dbReference type="EC" id="3.1.3.15" evidence="3 8"/>
<dbReference type="InterPro" id="IPR010140">
    <property type="entry name" value="Histidinol_P_phosphatase_HisJ"/>
</dbReference>
<accession>A0A9D9DW42</accession>
<dbReference type="EMBL" id="JADIMX010000033">
    <property type="protein sequence ID" value="MBO8434010.1"/>
    <property type="molecule type" value="Genomic_DNA"/>
</dbReference>
<keyword evidence="6 8" id="KW-0368">Histidine biosynthesis</keyword>
<evidence type="ECO:0000256" key="4">
    <source>
        <dbReference type="ARBA" id="ARBA00022605"/>
    </source>
</evidence>
<comment type="catalytic activity">
    <reaction evidence="7 8">
        <text>L-histidinol phosphate + H2O = L-histidinol + phosphate</text>
        <dbReference type="Rhea" id="RHEA:14465"/>
        <dbReference type="ChEBI" id="CHEBI:15377"/>
        <dbReference type="ChEBI" id="CHEBI:43474"/>
        <dbReference type="ChEBI" id="CHEBI:57699"/>
        <dbReference type="ChEBI" id="CHEBI:57980"/>
        <dbReference type="EC" id="3.1.3.15"/>
    </reaction>
</comment>
<evidence type="ECO:0000313" key="11">
    <source>
        <dbReference type="Proteomes" id="UP000823611"/>
    </source>
</evidence>
<evidence type="ECO:0000313" key="10">
    <source>
        <dbReference type="EMBL" id="MBO8434010.1"/>
    </source>
</evidence>
<dbReference type="InterPro" id="IPR004013">
    <property type="entry name" value="PHP_dom"/>
</dbReference>
<comment type="similarity">
    <text evidence="2 8">Belongs to the PHP hydrolase family. HisK subfamily.</text>
</comment>
<protein>
    <recommendedName>
        <fullName evidence="3 8">Histidinol-phosphatase</fullName>
        <shortName evidence="8">HolPase</shortName>
        <ecNumber evidence="3 8">3.1.3.15</ecNumber>
    </recommendedName>
</protein>
<organism evidence="10 11">
    <name type="scientific">Candidatus Fimicola merdigallinarum</name>
    <dbReference type="NCBI Taxonomy" id="2840819"/>
    <lineage>
        <taxon>Bacteria</taxon>
        <taxon>Bacillati</taxon>
        <taxon>Bacillota</taxon>
        <taxon>Clostridia</taxon>
        <taxon>Lachnospirales</taxon>
        <taxon>Lachnospiraceae</taxon>
        <taxon>Lachnospiraceae incertae sedis</taxon>
        <taxon>Candidatus Fimicola</taxon>
    </lineage>
</organism>
<dbReference type="NCBIfam" id="TIGR01856">
    <property type="entry name" value="hisJ_fam"/>
    <property type="match status" value="1"/>
</dbReference>
<evidence type="ECO:0000256" key="6">
    <source>
        <dbReference type="ARBA" id="ARBA00023102"/>
    </source>
</evidence>
<dbReference type="CDD" id="cd12110">
    <property type="entry name" value="PHP_HisPPase_Hisj_like"/>
    <property type="match status" value="1"/>
</dbReference>
<dbReference type="AlphaFoldDB" id="A0A9D9DW42"/>
<evidence type="ECO:0000256" key="7">
    <source>
        <dbReference type="ARBA" id="ARBA00049158"/>
    </source>
</evidence>
<comment type="caution">
    <text evidence="10">The sequence shown here is derived from an EMBL/GenBank/DDBJ whole genome shotgun (WGS) entry which is preliminary data.</text>
</comment>
<dbReference type="SUPFAM" id="SSF89550">
    <property type="entry name" value="PHP domain-like"/>
    <property type="match status" value="1"/>
</dbReference>
<dbReference type="PANTHER" id="PTHR21039:SF0">
    <property type="entry name" value="HISTIDINOL-PHOSPHATASE"/>
    <property type="match status" value="1"/>
</dbReference>
<name>A0A9D9DW42_9FIRM</name>
<feature type="domain" description="PHP" evidence="9">
    <location>
        <begin position="5"/>
        <end position="177"/>
    </location>
</feature>
<dbReference type="GO" id="GO:0005737">
    <property type="term" value="C:cytoplasm"/>
    <property type="evidence" value="ECO:0007669"/>
    <property type="project" value="TreeGrafter"/>
</dbReference>
<dbReference type="Proteomes" id="UP000823611">
    <property type="component" value="Unassembled WGS sequence"/>
</dbReference>
<dbReference type="Pfam" id="PF02811">
    <property type="entry name" value="PHP"/>
    <property type="match status" value="1"/>
</dbReference>
<evidence type="ECO:0000256" key="5">
    <source>
        <dbReference type="ARBA" id="ARBA00022801"/>
    </source>
</evidence>
<gene>
    <name evidence="10" type="ORF">IAC55_01640</name>
</gene>
<evidence type="ECO:0000256" key="1">
    <source>
        <dbReference type="ARBA" id="ARBA00004970"/>
    </source>
</evidence>
<reference evidence="10" key="2">
    <citation type="journal article" date="2021" name="PeerJ">
        <title>Extensive microbial diversity within the chicken gut microbiome revealed by metagenomics and culture.</title>
        <authorList>
            <person name="Gilroy R."/>
            <person name="Ravi A."/>
            <person name="Getino M."/>
            <person name="Pursley I."/>
            <person name="Horton D.L."/>
            <person name="Alikhan N.F."/>
            <person name="Baker D."/>
            <person name="Gharbi K."/>
            <person name="Hall N."/>
            <person name="Watson M."/>
            <person name="Adriaenssens E.M."/>
            <person name="Foster-Nyarko E."/>
            <person name="Jarju S."/>
            <person name="Secka A."/>
            <person name="Antonio M."/>
            <person name="Oren A."/>
            <person name="Chaudhuri R.R."/>
            <person name="La Ragione R."/>
            <person name="Hildebrand F."/>
            <person name="Pallen M.J."/>
        </authorList>
    </citation>
    <scope>NUCLEOTIDE SEQUENCE</scope>
    <source>
        <strain evidence="10">F6-4510</strain>
    </source>
</reference>